<proteinExistence type="predicted"/>
<protein>
    <submittedName>
        <fullName evidence="4">TetR family transcriptional regulator</fullName>
    </submittedName>
</protein>
<feature type="domain" description="HTH tetR-type" evidence="3">
    <location>
        <begin position="10"/>
        <end position="70"/>
    </location>
</feature>
<dbReference type="InterPro" id="IPR001647">
    <property type="entry name" value="HTH_TetR"/>
</dbReference>
<evidence type="ECO:0000256" key="1">
    <source>
        <dbReference type="ARBA" id="ARBA00023125"/>
    </source>
</evidence>
<dbReference type="SUPFAM" id="SSF48498">
    <property type="entry name" value="Tetracyclin repressor-like, C-terminal domain"/>
    <property type="match status" value="1"/>
</dbReference>
<evidence type="ECO:0000313" key="5">
    <source>
        <dbReference type="Proteomes" id="UP000295066"/>
    </source>
</evidence>
<dbReference type="PANTHER" id="PTHR30328">
    <property type="entry name" value="TRANSCRIPTIONAL REPRESSOR"/>
    <property type="match status" value="1"/>
</dbReference>
<dbReference type="EMBL" id="SORI01000002">
    <property type="protein sequence ID" value="TDY63267.1"/>
    <property type="molecule type" value="Genomic_DNA"/>
</dbReference>
<dbReference type="Proteomes" id="UP000295066">
    <property type="component" value="Unassembled WGS sequence"/>
</dbReference>
<gene>
    <name evidence="4" type="ORF">C8D99_102248</name>
</gene>
<dbReference type="PANTHER" id="PTHR30328:SF54">
    <property type="entry name" value="HTH-TYPE TRANSCRIPTIONAL REPRESSOR SCO4008"/>
    <property type="match status" value="1"/>
</dbReference>
<dbReference type="InterPro" id="IPR036271">
    <property type="entry name" value="Tet_transcr_reg_TetR-rel_C_sf"/>
</dbReference>
<accession>A0A4R8MFM1</accession>
<dbReference type="Gene3D" id="1.10.357.10">
    <property type="entry name" value="Tetracycline Repressor, domain 2"/>
    <property type="match status" value="1"/>
</dbReference>
<comment type="caution">
    <text evidence="4">The sequence shown here is derived from an EMBL/GenBank/DDBJ whole genome shotgun (WGS) entry which is preliminary data.</text>
</comment>
<keyword evidence="5" id="KW-1185">Reference proteome</keyword>
<reference evidence="4 5" key="1">
    <citation type="submission" date="2019-03" db="EMBL/GenBank/DDBJ databases">
        <title>Genomic Encyclopedia of Type Strains, Phase IV (KMG-IV): sequencing the most valuable type-strain genomes for metagenomic binning, comparative biology and taxonomic classification.</title>
        <authorList>
            <person name="Goeker M."/>
        </authorList>
    </citation>
    <scope>NUCLEOTIDE SEQUENCE [LARGE SCALE GENOMIC DNA]</scope>
    <source>
        <strain evidence="4 5">DSM 25964</strain>
    </source>
</reference>
<feature type="DNA-binding region" description="H-T-H motif" evidence="2">
    <location>
        <begin position="33"/>
        <end position="52"/>
    </location>
</feature>
<dbReference type="InterPro" id="IPR009057">
    <property type="entry name" value="Homeodomain-like_sf"/>
</dbReference>
<dbReference type="GO" id="GO:0003677">
    <property type="term" value="F:DNA binding"/>
    <property type="evidence" value="ECO:0007669"/>
    <property type="project" value="UniProtKB-UniRule"/>
</dbReference>
<dbReference type="AlphaFoldDB" id="A0A4R8MFM1"/>
<keyword evidence="1 2" id="KW-0238">DNA-binding</keyword>
<dbReference type="PRINTS" id="PR00455">
    <property type="entry name" value="HTHTETR"/>
</dbReference>
<evidence type="ECO:0000259" key="3">
    <source>
        <dbReference type="PROSITE" id="PS50977"/>
    </source>
</evidence>
<organism evidence="4 5">
    <name type="scientific">Aminivibrio pyruvatiphilus</name>
    <dbReference type="NCBI Taxonomy" id="1005740"/>
    <lineage>
        <taxon>Bacteria</taxon>
        <taxon>Thermotogati</taxon>
        <taxon>Synergistota</taxon>
        <taxon>Synergistia</taxon>
        <taxon>Synergistales</taxon>
        <taxon>Aminobacteriaceae</taxon>
        <taxon>Aminivibrio</taxon>
    </lineage>
</organism>
<sequence length="219" mass="25038">MRYSSRKIDDEKRAALIEAAMEEIAANGIDGASYNRIIERSGLSKGVVYYYFENKESLYLTVLDEVERQFLSSVGKLKLPETREEFWTACRLYYEKAIRYGAGNLGIVKVVRNLIEPGTGMKGSAELRENFRRVERWTANLLKRGQDLGAIRKDVPPDLLRSVLQAMGHTMDSWLFEHLEKAPESVSVEKFLAFALDMFKRILSPEGAVETWQNQFSQG</sequence>
<dbReference type="Pfam" id="PF00440">
    <property type="entry name" value="TetR_N"/>
    <property type="match status" value="1"/>
</dbReference>
<dbReference type="SUPFAM" id="SSF46689">
    <property type="entry name" value="Homeodomain-like"/>
    <property type="match status" value="1"/>
</dbReference>
<dbReference type="RefSeq" id="WP_166669973.1">
    <property type="nucleotide sequence ID" value="NZ_SORI01000002.1"/>
</dbReference>
<name>A0A4R8MFM1_9BACT</name>
<evidence type="ECO:0000313" key="4">
    <source>
        <dbReference type="EMBL" id="TDY63267.1"/>
    </source>
</evidence>
<dbReference type="InterPro" id="IPR050109">
    <property type="entry name" value="HTH-type_TetR-like_transc_reg"/>
</dbReference>
<dbReference type="PROSITE" id="PS50977">
    <property type="entry name" value="HTH_TETR_2"/>
    <property type="match status" value="1"/>
</dbReference>
<evidence type="ECO:0000256" key="2">
    <source>
        <dbReference type="PROSITE-ProRule" id="PRU00335"/>
    </source>
</evidence>